<accession>A0ACC0SZ03</accession>
<proteinExistence type="predicted"/>
<gene>
    <name evidence="1" type="ORF">POPTR_005G091501v4</name>
</gene>
<name>A0ACC0SZ03_POPTR</name>
<protein>
    <submittedName>
        <fullName evidence="1">Uncharacterized protein</fullName>
    </submittedName>
</protein>
<evidence type="ECO:0000313" key="1">
    <source>
        <dbReference type="EMBL" id="KAI9394430.1"/>
    </source>
</evidence>
<organism evidence="1 2">
    <name type="scientific">Populus trichocarpa</name>
    <name type="common">Western balsam poplar</name>
    <name type="synonym">Populus balsamifera subsp. trichocarpa</name>
    <dbReference type="NCBI Taxonomy" id="3694"/>
    <lineage>
        <taxon>Eukaryota</taxon>
        <taxon>Viridiplantae</taxon>
        <taxon>Streptophyta</taxon>
        <taxon>Embryophyta</taxon>
        <taxon>Tracheophyta</taxon>
        <taxon>Spermatophyta</taxon>
        <taxon>Magnoliopsida</taxon>
        <taxon>eudicotyledons</taxon>
        <taxon>Gunneridae</taxon>
        <taxon>Pentapetalae</taxon>
        <taxon>rosids</taxon>
        <taxon>fabids</taxon>
        <taxon>Malpighiales</taxon>
        <taxon>Salicaceae</taxon>
        <taxon>Saliceae</taxon>
        <taxon>Populus</taxon>
    </lineage>
</organism>
<dbReference type="EMBL" id="CM009294">
    <property type="protein sequence ID" value="KAI9394430.1"/>
    <property type="molecule type" value="Genomic_DNA"/>
</dbReference>
<keyword evidence="2" id="KW-1185">Reference proteome</keyword>
<sequence>MMALHEDKSLVCSQGRLAHNMYRERFQFATSYLVCFGQSPWLCRWTLLSHDRHLLFINPSAIKKKKNKNTNTHLCFTVIVRRITMDLYNDSLFFSPCNFLHFDPSIYLSSNLVL</sequence>
<comment type="caution">
    <text evidence="1">The sequence shown here is derived from an EMBL/GenBank/DDBJ whole genome shotgun (WGS) entry which is preliminary data.</text>
</comment>
<reference evidence="1 2" key="1">
    <citation type="journal article" date="2006" name="Science">
        <title>The genome of black cottonwood, Populus trichocarpa (Torr. &amp; Gray).</title>
        <authorList>
            <person name="Tuskan G.A."/>
            <person name="Difazio S."/>
            <person name="Jansson S."/>
            <person name="Bohlmann J."/>
            <person name="Grigoriev I."/>
            <person name="Hellsten U."/>
            <person name="Putnam N."/>
            <person name="Ralph S."/>
            <person name="Rombauts S."/>
            <person name="Salamov A."/>
            <person name="Schein J."/>
            <person name="Sterck L."/>
            <person name="Aerts A."/>
            <person name="Bhalerao R.R."/>
            <person name="Bhalerao R.P."/>
            <person name="Blaudez D."/>
            <person name="Boerjan W."/>
            <person name="Brun A."/>
            <person name="Brunner A."/>
            <person name="Busov V."/>
            <person name="Campbell M."/>
            <person name="Carlson J."/>
            <person name="Chalot M."/>
            <person name="Chapman J."/>
            <person name="Chen G.L."/>
            <person name="Cooper D."/>
            <person name="Coutinho P.M."/>
            <person name="Couturier J."/>
            <person name="Covert S."/>
            <person name="Cronk Q."/>
            <person name="Cunningham R."/>
            <person name="Davis J."/>
            <person name="Degroeve S."/>
            <person name="Dejardin A."/>
            <person name="Depamphilis C."/>
            <person name="Detter J."/>
            <person name="Dirks B."/>
            <person name="Dubchak I."/>
            <person name="Duplessis S."/>
            <person name="Ehlting J."/>
            <person name="Ellis B."/>
            <person name="Gendler K."/>
            <person name="Goodstein D."/>
            <person name="Gribskov M."/>
            <person name="Grimwood J."/>
            <person name="Groover A."/>
            <person name="Gunter L."/>
            <person name="Hamberger B."/>
            <person name="Heinze B."/>
            <person name="Helariutta Y."/>
            <person name="Henrissat B."/>
            <person name="Holligan D."/>
            <person name="Holt R."/>
            <person name="Huang W."/>
            <person name="Islam-Faridi N."/>
            <person name="Jones S."/>
            <person name="Jones-Rhoades M."/>
            <person name="Jorgensen R."/>
            <person name="Joshi C."/>
            <person name="Kangasjarvi J."/>
            <person name="Karlsson J."/>
            <person name="Kelleher C."/>
            <person name="Kirkpatrick R."/>
            <person name="Kirst M."/>
            <person name="Kohler A."/>
            <person name="Kalluri U."/>
            <person name="Larimer F."/>
            <person name="Leebens-Mack J."/>
            <person name="Leple J.C."/>
            <person name="Locascio P."/>
            <person name="Lou Y."/>
            <person name="Lucas S."/>
            <person name="Martin F."/>
            <person name="Montanini B."/>
            <person name="Napoli C."/>
            <person name="Nelson D.R."/>
            <person name="Nelson C."/>
            <person name="Nieminen K."/>
            <person name="Nilsson O."/>
            <person name="Pereda V."/>
            <person name="Peter G."/>
            <person name="Philippe R."/>
            <person name="Pilate G."/>
            <person name="Poliakov A."/>
            <person name="Razumovskaya J."/>
            <person name="Richardson P."/>
            <person name="Rinaldi C."/>
            <person name="Ritland K."/>
            <person name="Rouze P."/>
            <person name="Ryaboy D."/>
            <person name="Schmutz J."/>
            <person name="Schrader J."/>
            <person name="Segerman B."/>
            <person name="Shin H."/>
            <person name="Siddiqui A."/>
            <person name="Sterky F."/>
            <person name="Terry A."/>
            <person name="Tsai C.J."/>
            <person name="Uberbacher E."/>
            <person name="Unneberg P."/>
            <person name="Vahala J."/>
            <person name="Wall K."/>
            <person name="Wessler S."/>
            <person name="Yang G."/>
            <person name="Yin T."/>
            <person name="Douglas C."/>
            <person name="Marra M."/>
            <person name="Sandberg G."/>
            <person name="Van de Peer Y."/>
            <person name="Rokhsar D."/>
        </authorList>
    </citation>
    <scope>NUCLEOTIDE SEQUENCE [LARGE SCALE GENOMIC DNA]</scope>
    <source>
        <strain evidence="2">cv. Nisqually</strain>
    </source>
</reference>
<dbReference type="Proteomes" id="UP000006729">
    <property type="component" value="Chromosome 5"/>
</dbReference>
<evidence type="ECO:0000313" key="2">
    <source>
        <dbReference type="Proteomes" id="UP000006729"/>
    </source>
</evidence>